<evidence type="ECO:0000313" key="3">
    <source>
        <dbReference type="Proteomes" id="UP000076842"/>
    </source>
</evidence>
<dbReference type="InterPro" id="IPR000772">
    <property type="entry name" value="Ricin_B_lectin"/>
</dbReference>
<dbReference type="Gene3D" id="2.80.10.50">
    <property type="match status" value="1"/>
</dbReference>
<feature type="domain" description="Ricin B lectin" evidence="1">
    <location>
        <begin position="46"/>
        <end position="132"/>
    </location>
</feature>
<proteinExistence type="predicted"/>
<sequence>MSDSTLSPVDKFPVLPKPVVIADGTYAIINVASGTALKVQGTQYIWTILYDQTKRAYELANKDSGTYITASQLYTPLVLGQTEIFQATLAQVGYFTLHISNTTGAYAISPAGTNKVVELFQGSSAPGTAVQITDADGSTKQLWSFVRIPN</sequence>
<dbReference type="Proteomes" id="UP000076842">
    <property type="component" value="Unassembled WGS sequence"/>
</dbReference>
<dbReference type="AlphaFoldDB" id="A0A165CRI9"/>
<evidence type="ECO:0000313" key="2">
    <source>
        <dbReference type="EMBL" id="KZT51256.1"/>
    </source>
</evidence>
<reference evidence="2 3" key="1">
    <citation type="journal article" date="2016" name="Mol. Biol. Evol.">
        <title>Comparative Genomics of Early-Diverging Mushroom-Forming Fungi Provides Insights into the Origins of Lignocellulose Decay Capabilities.</title>
        <authorList>
            <person name="Nagy L.G."/>
            <person name="Riley R."/>
            <person name="Tritt A."/>
            <person name="Adam C."/>
            <person name="Daum C."/>
            <person name="Floudas D."/>
            <person name="Sun H."/>
            <person name="Yadav J.S."/>
            <person name="Pangilinan J."/>
            <person name="Larsson K.H."/>
            <person name="Matsuura K."/>
            <person name="Barry K."/>
            <person name="Labutti K."/>
            <person name="Kuo R."/>
            <person name="Ohm R.A."/>
            <person name="Bhattacharya S.S."/>
            <person name="Shirouzu T."/>
            <person name="Yoshinaga Y."/>
            <person name="Martin F.M."/>
            <person name="Grigoriev I.V."/>
            <person name="Hibbett D.S."/>
        </authorList>
    </citation>
    <scope>NUCLEOTIDE SEQUENCE [LARGE SCALE GENOMIC DNA]</scope>
    <source>
        <strain evidence="2 3">HHB12733</strain>
    </source>
</reference>
<gene>
    <name evidence="2" type="ORF">CALCODRAFT_521463</name>
</gene>
<dbReference type="Pfam" id="PF14200">
    <property type="entry name" value="RicinB_lectin_2"/>
    <property type="match status" value="1"/>
</dbReference>
<keyword evidence="3" id="KW-1185">Reference proteome</keyword>
<dbReference type="OrthoDB" id="2131701at2759"/>
<evidence type="ECO:0000259" key="1">
    <source>
        <dbReference type="Pfam" id="PF14200"/>
    </source>
</evidence>
<accession>A0A165CRI9</accession>
<name>A0A165CRI9_9BASI</name>
<dbReference type="EMBL" id="KV424117">
    <property type="protein sequence ID" value="KZT51256.1"/>
    <property type="molecule type" value="Genomic_DNA"/>
</dbReference>
<dbReference type="InParanoid" id="A0A165CRI9"/>
<protein>
    <submittedName>
        <fullName evidence="2">Carbohydrate-binding module family 13 protein</fullName>
    </submittedName>
</protein>
<dbReference type="InterPro" id="IPR035992">
    <property type="entry name" value="Ricin_B-like_lectins"/>
</dbReference>
<organism evidence="2 3">
    <name type="scientific">Calocera cornea HHB12733</name>
    <dbReference type="NCBI Taxonomy" id="1353952"/>
    <lineage>
        <taxon>Eukaryota</taxon>
        <taxon>Fungi</taxon>
        <taxon>Dikarya</taxon>
        <taxon>Basidiomycota</taxon>
        <taxon>Agaricomycotina</taxon>
        <taxon>Dacrymycetes</taxon>
        <taxon>Dacrymycetales</taxon>
        <taxon>Dacrymycetaceae</taxon>
        <taxon>Calocera</taxon>
    </lineage>
</organism>
<dbReference type="SUPFAM" id="SSF50370">
    <property type="entry name" value="Ricin B-like lectins"/>
    <property type="match status" value="1"/>
</dbReference>